<keyword evidence="2" id="KW-1185">Reference proteome</keyword>
<organism evidence="1 2">
    <name type="scientific">Rhizobium herbae</name>
    <dbReference type="NCBI Taxonomy" id="508661"/>
    <lineage>
        <taxon>Bacteria</taxon>
        <taxon>Pseudomonadati</taxon>
        <taxon>Pseudomonadota</taxon>
        <taxon>Alphaproteobacteria</taxon>
        <taxon>Hyphomicrobiales</taxon>
        <taxon>Rhizobiaceae</taxon>
        <taxon>Rhizobium/Agrobacterium group</taxon>
        <taxon>Rhizobium</taxon>
    </lineage>
</organism>
<sequence>MKPADTPAPHAFTTSAEWETWLATHHAQFLGIWLLIAKKNATIRLITIGEALDVALCYGWIDSQRKGFDEKSYLQRYSPRRGKSPWSRLNVDRVAALSEAGRMRAAGLAEVAAAQADGRWAVAYEPQGKAGLPEDLAAALAENVQAAAAFASLDKTGQYMLILPLLKATTPGIRLARVRQAIARLAGDE</sequence>
<gene>
    <name evidence="1" type="ORF">J2Z75_001690</name>
</gene>
<accession>A0ABS4EJS2</accession>
<name>A0ABS4EJS2_9HYPH</name>
<comment type="caution">
    <text evidence="1">The sequence shown here is derived from an EMBL/GenBank/DDBJ whole genome shotgun (WGS) entry which is preliminary data.</text>
</comment>
<dbReference type="EMBL" id="JAGGJV010000002">
    <property type="protein sequence ID" value="MBP1858194.1"/>
    <property type="molecule type" value="Genomic_DNA"/>
</dbReference>
<proteinExistence type="predicted"/>
<protein>
    <submittedName>
        <fullName evidence="1">Uncharacterized protein YdeI (YjbR/CyaY-like superfamily)</fullName>
    </submittedName>
</protein>
<dbReference type="RefSeq" id="WP_209850352.1">
    <property type="nucleotide sequence ID" value="NZ_JAGGJV010000002.1"/>
</dbReference>
<dbReference type="Pfam" id="PF13376">
    <property type="entry name" value="OmdA"/>
    <property type="match status" value="1"/>
</dbReference>
<evidence type="ECO:0000313" key="1">
    <source>
        <dbReference type="EMBL" id="MBP1858194.1"/>
    </source>
</evidence>
<reference evidence="1 2" key="1">
    <citation type="submission" date="2021-03" db="EMBL/GenBank/DDBJ databases">
        <title>Genomic Encyclopedia of Type Strains, Phase IV (KMG-IV): sequencing the most valuable type-strain genomes for metagenomic binning, comparative biology and taxonomic classification.</title>
        <authorList>
            <person name="Goeker M."/>
        </authorList>
    </citation>
    <scope>NUCLEOTIDE SEQUENCE [LARGE SCALE GENOMIC DNA]</scope>
    <source>
        <strain evidence="1 2">DSM 26427</strain>
    </source>
</reference>
<evidence type="ECO:0000313" key="2">
    <source>
        <dbReference type="Proteomes" id="UP000823786"/>
    </source>
</evidence>
<dbReference type="Proteomes" id="UP000823786">
    <property type="component" value="Unassembled WGS sequence"/>
</dbReference>